<feature type="compositionally biased region" description="Basic and acidic residues" evidence="1">
    <location>
        <begin position="33"/>
        <end position="46"/>
    </location>
</feature>
<gene>
    <name evidence="2" type="ORF">BJ554DRAFT_5141</name>
</gene>
<sequence>MGPVGRCVAQGSESALPMARASGACGGGSAVGVRDRPRPTKNKGAEPPRCPVLLDPRRGVEDLRRQRAAIPDQAAQAGPLGARLHLPNSFQLHFIALQRSTPAPQMLSPRSALAPFSAALHSNPS</sequence>
<evidence type="ECO:0000256" key="1">
    <source>
        <dbReference type="SAM" id="MobiDB-lite"/>
    </source>
</evidence>
<dbReference type="AlphaFoldDB" id="A0A8H7ZZY7"/>
<accession>A0A8H7ZZY7</accession>
<evidence type="ECO:0000313" key="3">
    <source>
        <dbReference type="Proteomes" id="UP000673691"/>
    </source>
</evidence>
<reference evidence="2 3" key="1">
    <citation type="journal article" name="Sci. Rep.">
        <title>Genome-scale phylogenetic analyses confirm Olpidium as the closest living zoosporic fungus to the non-flagellated, terrestrial fungi.</title>
        <authorList>
            <person name="Chang Y."/>
            <person name="Rochon D."/>
            <person name="Sekimoto S."/>
            <person name="Wang Y."/>
            <person name="Chovatia M."/>
            <person name="Sandor L."/>
            <person name="Salamov A."/>
            <person name="Grigoriev I.V."/>
            <person name="Stajich J.E."/>
            <person name="Spatafora J.W."/>
        </authorList>
    </citation>
    <scope>NUCLEOTIDE SEQUENCE [LARGE SCALE GENOMIC DNA]</scope>
    <source>
        <strain evidence="2">S191</strain>
    </source>
</reference>
<proteinExistence type="predicted"/>
<name>A0A8H7ZZY7_9FUNG</name>
<protein>
    <submittedName>
        <fullName evidence="2">Uncharacterized protein</fullName>
    </submittedName>
</protein>
<evidence type="ECO:0000313" key="2">
    <source>
        <dbReference type="EMBL" id="KAG5462439.1"/>
    </source>
</evidence>
<comment type="caution">
    <text evidence="2">The sequence shown here is derived from an EMBL/GenBank/DDBJ whole genome shotgun (WGS) entry which is preliminary data.</text>
</comment>
<keyword evidence="3" id="KW-1185">Reference proteome</keyword>
<dbReference type="Proteomes" id="UP000673691">
    <property type="component" value="Unassembled WGS sequence"/>
</dbReference>
<organism evidence="2 3">
    <name type="scientific">Olpidium bornovanus</name>
    <dbReference type="NCBI Taxonomy" id="278681"/>
    <lineage>
        <taxon>Eukaryota</taxon>
        <taxon>Fungi</taxon>
        <taxon>Fungi incertae sedis</taxon>
        <taxon>Olpidiomycota</taxon>
        <taxon>Olpidiomycotina</taxon>
        <taxon>Olpidiomycetes</taxon>
        <taxon>Olpidiales</taxon>
        <taxon>Olpidiaceae</taxon>
        <taxon>Olpidium</taxon>
    </lineage>
</organism>
<feature type="region of interest" description="Disordered" evidence="1">
    <location>
        <begin position="20"/>
        <end position="55"/>
    </location>
</feature>
<dbReference type="EMBL" id="JAEFCI010002134">
    <property type="protein sequence ID" value="KAG5462439.1"/>
    <property type="molecule type" value="Genomic_DNA"/>
</dbReference>